<organism evidence="1 2">
    <name type="scientific">Psilocybe cyanescens</name>
    <dbReference type="NCBI Taxonomy" id="93625"/>
    <lineage>
        <taxon>Eukaryota</taxon>
        <taxon>Fungi</taxon>
        <taxon>Dikarya</taxon>
        <taxon>Basidiomycota</taxon>
        <taxon>Agaricomycotina</taxon>
        <taxon>Agaricomycetes</taxon>
        <taxon>Agaricomycetidae</taxon>
        <taxon>Agaricales</taxon>
        <taxon>Agaricineae</taxon>
        <taxon>Strophariaceae</taxon>
        <taxon>Psilocybe</taxon>
    </lineage>
</organism>
<dbReference type="InParanoid" id="A0A409XIH7"/>
<evidence type="ECO:0000313" key="1">
    <source>
        <dbReference type="EMBL" id="PPQ90573.1"/>
    </source>
</evidence>
<reference evidence="1 2" key="1">
    <citation type="journal article" date="2018" name="Evol. Lett.">
        <title>Horizontal gene cluster transfer increased hallucinogenic mushroom diversity.</title>
        <authorList>
            <person name="Reynolds H.T."/>
            <person name="Vijayakumar V."/>
            <person name="Gluck-Thaler E."/>
            <person name="Korotkin H.B."/>
            <person name="Matheny P.B."/>
            <person name="Slot J.C."/>
        </authorList>
    </citation>
    <scope>NUCLEOTIDE SEQUENCE [LARGE SCALE GENOMIC DNA]</scope>
    <source>
        <strain evidence="1 2">2631</strain>
    </source>
</reference>
<dbReference type="Proteomes" id="UP000283269">
    <property type="component" value="Unassembled WGS sequence"/>
</dbReference>
<gene>
    <name evidence="1" type="ORF">CVT25_007129</name>
</gene>
<name>A0A409XIH7_PSICY</name>
<evidence type="ECO:0000313" key="2">
    <source>
        <dbReference type="Proteomes" id="UP000283269"/>
    </source>
</evidence>
<dbReference type="AlphaFoldDB" id="A0A409XIH7"/>
<sequence>MQEYEEGLVILCECKYHRALDELEWLVVQHLFEMKKLGMSSVGYKLWKKISKSLKTRAGAIQSALKRYNEAAVMMVPPRAVLTWESVIAAMNLADFDLLQDTRQDIQALEWVQPANCEGMVMYFQIKRAKEELIHLNVEIRHLLTFLYDNHIDHYRAICAKIILNPCLAFECRPDGSIIIIWRLLQTSRLPGFSGTLFYGQHKGRDPSLKVDIPPPTWLTDILGITEVEVNIVEVGDMVVDNPGIEVDTDPLLSLLDNISLADS</sequence>
<dbReference type="EMBL" id="NHYD01001614">
    <property type="protein sequence ID" value="PPQ90573.1"/>
    <property type="molecule type" value="Genomic_DNA"/>
</dbReference>
<keyword evidence="2" id="KW-1185">Reference proteome</keyword>
<comment type="caution">
    <text evidence="1">The sequence shown here is derived from an EMBL/GenBank/DDBJ whole genome shotgun (WGS) entry which is preliminary data.</text>
</comment>
<dbReference type="OrthoDB" id="2676448at2759"/>
<dbReference type="STRING" id="93625.A0A409XIH7"/>
<accession>A0A409XIH7</accession>
<protein>
    <submittedName>
        <fullName evidence="1">Uncharacterized protein</fullName>
    </submittedName>
</protein>
<proteinExistence type="predicted"/>